<dbReference type="AlphaFoldDB" id="A0A139WSX7"/>
<dbReference type="PANTHER" id="PTHR37309">
    <property type="entry name" value="SLR0284 PROTEIN"/>
    <property type="match status" value="1"/>
</dbReference>
<feature type="transmembrane region" description="Helical" evidence="1">
    <location>
        <begin position="31"/>
        <end position="49"/>
    </location>
</feature>
<keyword evidence="1" id="KW-0812">Transmembrane</keyword>
<feature type="transmembrane region" description="Helical" evidence="1">
    <location>
        <begin position="56"/>
        <end position="81"/>
    </location>
</feature>
<dbReference type="InterPro" id="IPR007165">
    <property type="entry name" value="Phage_holin_4_2"/>
</dbReference>
<dbReference type="PANTHER" id="PTHR37309:SF1">
    <property type="entry name" value="SLR0284 PROTEIN"/>
    <property type="match status" value="1"/>
</dbReference>
<evidence type="ECO:0000313" key="3">
    <source>
        <dbReference type="Proteomes" id="UP000076925"/>
    </source>
</evidence>
<evidence type="ECO:0008006" key="4">
    <source>
        <dbReference type="Google" id="ProtNLM"/>
    </source>
</evidence>
<protein>
    <recommendedName>
        <fullName evidence="4">Phage holin family protein</fullName>
    </recommendedName>
</protein>
<keyword evidence="1" id="KW-1133">Transmembrane helix</keyword>
<dbReference type="STRING" id="128403.WA1_06855"/>
<evidence type="ECO:0000313" key="2">
    <source>
        <dbReference type="EMBL" id="KYC35536.1"/>
    </source>
</evidence>
<dbReference type="Pfam" id="PF04020">
    <property type="entry name" value="Phage_holin_4_2"/>
    <property type="match status" value="1"/>
</dbReference>
<dbReference type="Proteomes" id="UP000076925">
    <property type="component" value="Unassembled WGS sequence"/>
</dbReference>
<dbReference type="RefSeq" id="WP_017747812.1">
    <property type="nucleotide sequence ID" value="NZ_KQ976354.1"/>
</dbReference>
<sequence>MLILNFLLTWLVATASLLITAYIIPGFEFDSFNTAIVAALTLGLVNAFVRPIFFILTLPLTILTLGLFLFIVNALMLWLVGGLVPGFLVAGFVPALLGSIVLTVVSTVLELVVKNAT</sequence>
<accession>A0A139WSX7</accession>
<dbReference type="EMBL" id="ANNX02000051">
    <property type="protein sequence ID" value="KYC35536.1"/>
    <property type="molecule type" value="Genomic_DNA"/>
</dbReference>
<comment type="caution">
    <text evidence="2">The sequence shown here is derived from an EMBL/GenBank/DDBJ whole genome shotgun (WGS) entry which is preliminary data.</text>
</comment>
<reference evidence="2 3" key="1">
    <citation type="journal article" date="2013" name="Genome Biol. Evol.">
        <title>Genomes of Stigonematalean cyanobacteria (subsection V) and the evolution of oxygenic photosynthesis from prokaryotes to plastids.</title>
        <authorList>
            <person name="Dagan T."/>
            <person name="Roettger M."/>
            <person name="Stucken K."/>
            <person name="Landan G."/>
            <person name="Koch R."/>
            <person name="Major P."/>
            <person name="Gould S.B."/>
            <person name="Goremykin V.V."/>
            <person name="Rippka R."/>
            <person name="Tandeau de Marsac N."/>
            <person name="Gugger M."/>
            <person name="Lockhart P.J."/>
            <person name="Allen J.F."/>
            <person name="Brune I."/>
            <person name="Maus I."/>
            <person name="Puhler A."/>
            <person name="Martin W.F."/>
        </authorList>
    </citation>
    <scope>NUCLEOTIDE SEQUENCE [LARGE SCALE GENOMIC DNA]</scope>
    <source>
        <strain evidence="2 3">PCC 7110</strain>
    </source>
</reference>
<keyword evidence="3" id="KW-1185">Reference proteome</keyword>
<keyword evidence="1" id="KW-0472">Membrane</keyword>
<dbReference type="OrthoDB" id="7205479at2"/>
<feature type="transmembrane region" description="Helical" evidence="1">
    <location>
        <begin position="87"/>
        <end position="113"/>
    </location>
</feature>
<name>A0A139WSX7_9CYAN</name>
<proteinExistence type="predicted"/>
<organism evidence="2 3">
    <name type="scientific">Scytonema hofmannii PCC 7110</name>
    <dbReference type="NCBI Taxonomy" id="128403"/>
    <lineage>
        <taxon>Bacteria</taxon>
        <taxon>Bacillati</taxon>
        <taxon>Cyanobacteriota</taxon>
        <taxon>Cyanophyceae</taxon>
        <taxon>Nostocales</taxon>
        <taxon>Scytonemataceae</taxon>
        <taxon>Scytonema</taxon>
    </lineage>
</organism>
<evidence type="ECO:0000256" key="1">
    <source>
        <dbReference type="SAM" id="Phobius"/>
    </source>
</evidence>
<gene>
    <name evidence="2" type="ORF">WA1_06855</name>
</gene>